<organism evidence="1 2">
    <name type="scientific">Pseudomonas syringae pv. aceris</name>
    <dbReference type="NCBI Taxonomy" id="199198"/>
    <lineage>
        <taxon>Bacteria</taxon>
        <taxon>Pseudomonadati</taxon>
        <taxon>Pseudomonadota</taxon>
        <taxon>Gammaproteobacteria</taxon>
        <taxon>Pseudomonadales</taxon>
        <taxon>Pseudomonadaceae</taxon>
        <taxon>Pseudomonas</taxon>
        <taxon>Pseudomonas syringae</taxon>
    </lineage>
</organism>
<protein>
    <submittedName>
        <fullName evidence="1">Uncharacterized protein</fullName>
    </submittedName>
</protein>
<evidence type="ECO:0000313" key="2">
    <source>
        <dbReference type="Proteomes" id="UP000050297"/>
    </source>
</evidence>
<sequence length="173" mass="19012">MDKQLGYSNPWEAGLLTVARRQLQYLRELNADQSGEVGAFDISSALSGLCAFTDLPHEADFDFSEPARAALMDINEAAMALMRDHALRPLDEDRDLGNPDQEAAVALYNAILSNLPKLAMGDSSGHALVLSKEMYQNLVERCGDRPGFDVASSMIRVQDYRAIQLAARPTIKL</sequence>
<dbReference type="PATRIC" id="fig|199198.4.peg.752"/>
<dbReference type="Proteomes" id="UP000050297">
    <property type="component" value="Unassembled WGS sequence"/>
</dbReference>
<name>A0A0L8IY91_PSESX</name>
<comment type="caution">
    <text evidence="1">The sequence shown here is derived from an EMBL/GenBank/DDBJ whole genome shotgun (WGS) entry which is preliminary data.</text>
</comment>
<accession>A0A0L8IY91</accession>
<evidence type="ECO:0000313" key="1">
    <source>
        <dbReference type="EMBL" id="KPW22354.1"/>
    </source>
</evidence>
<dbReference type="RefSeq" id="WP_003400133.1">
    <property type="nucleotide sequence ID" value="NZ_LGAR01000012.1"/>
</dbReference>
<dbReference type="AlphaFoldDB" id="A0A0L8IY91"/>
<reference evidence="1 2" key="1">
    <citation type="submission" date="2015-09" db="EMBL/GenBank/DDBJ databases">
        <title>Genome announcement of multiple Pseudomonas syringae strains.</title>
        <authorList>
            <person name="Thakur S."/>
            <person name="Wang P.W."/>
            <person name="Gong Y."/>
            <person name="Weir B.S."/>
            <person name="Guttman D.S."/>
        </authorList>
    </citation>
    <scope>NUCLEOTIDE SEQUENCE [LARGE SCALE GENOMIC DNA]</scope>
    <source>
        <strain evidence="1 2">ICMP2802</strain>
    </source>
</reference>
<gene>
    <name evidence="1" type="ORF">ALO91_02152</name>
</gene>
<proteinExistence type="predicted"/>
<dbReference type="EMBL" id="LJPM01000192">
    <property type="protein sequence ID" value="KPW22354.1"/>
    <property type="molecule type" value="Genomic_DNA"/>
</dbReference>